<dbReference type="FunFam" id="3.30.465.10:FF:000001">
    <property type="entry name" value="D-2-hydroxyglutarate dehydrogenase, mitochondrial"/>
    <property type="match status" value="1"/>
</dbReference>
<accession>A0A180GHX5</accession>
<dbReference type="Pfam" id="PF02913">
    <property type="entry name" value="FAD-oxidase_C"/>
    <property type="match status" value="1"/>
</dbReference>
<dbReference type="InterPro" id="IPR006094">
    <property type="entry name" value="Oxid_FAD_bind_N"/>
</dbReference>
<evidence type="ECO:0000256" key="6">
    <source>
        <dbReference type="ARBA" id="ARBA00051436"/>
    </source>
</evidence>
<dbReference type="FunFam" id="3.30.70.2190:FF:000001">
    <property type="entry name" value="D-2-hydroxyglutarate dehydrogenase mitochondrial"/>
    <property type="match status" value="1"/>
</dbReference>
<dbReference type="Gene3D" id="3.30.70.2740">
    <property type="match status" value="1"/>
</dbReference>
<sequence length="537" mass="59143">MTPFSRLSLAQIGRRAWSNSPKNPRRTIVGSAPRLASNRTLSRPDHKTLAVEDVKQFRSILGSRPGAVLSALETDDLRTDPSDLEAFNVDWMGKYRGQSKVVLKPKSTDEVSRIVSYCHKNRLAICPQGGNTGLVGGSVPVFDEVILNLSGLNKIRTFDETSGIVSVDAGCILQSVDDFLKEKGFIFPLDLGAKGSCQVGGNIATNAGGLRLLRYGSLHGSVLGLEVVLPDQEGTILSSGMKTGLRKDNTGYDLKQLFIGSEGTLGVITGATILTPPRPAAVNVALMPVKDYATIQKLFVLARQKLGEILSAFEFFDQNCFDLVLKHTQQKTPFTSSQDEGQFYVLIETSGSNKQHDDVKLEHLIESLMESEMISDGILSQDETQLQSIWSFRELIPESVGKHGPTYKYDLSVPVPLMYSIVEEARERFIKHGFLAPDGSEGDLLRDVVGYGHIGDGNLHLNVIAKQWDRRIEEVLEPWIYEKVSSHNGSISAEHGLGLMKSPYLKYSQPPTNIKMMKSIKNLFDPLNILNPSKFLP</sequence>
<dbReference type="InterPro" id="IPR004113">
    <property type="entry name" value="FAD-bd_oxidored_4_C"/>
</dbReference>
<feature type="domain" description="FAD-binding PCMH-type" evidence="7">
    <location>
        <begin position="95"/>
        <end position="278"/>
    </location>
</feature>
<evidence type="ECO:0000259" key="7">
    <source>
        <dbReference type="PROSITE" id="PS51387"/>
    </source>
</evidence>
<dbReference type="EnsemblFungi" id="PTTG_03708-t43_1">
    <property type="protein sequence ID" value="PTTG_03708-t43_1-p1"/>
    <property type="gene ID" value="PTTG_03708"/>
</dbReference>
<organism evidence="8">
    <name type="scientific">Puccinia triticina (isolate 1-1 / race 1 (BBBD))</name>
    <name type="common">Brown leaf rust fungus</name>
    <dbReference type="NCBI Taxonomy" id="630390"/>
    <lineage>
        <taxon>Eukaryota</taxon>
        <taxon>Fungi</taxon>
        <taxon>Dikarya</taxon>
        <taxon>Basidiomycota</taxon>
        <taxon>Pucciniomycotina</taxon>
        <taxon>Pucciniomycetes</taxon>
        <taxon>Pucciniales</taxon>
        <taxon>Pucciniaceae</taxon>
        <taxon>Puccinia</taxon>
    </lineage>
</organism>
<proteinExistence type="inferred from homology"/>
<dbReference type="SUPFAM" id="SSF56176">
    <property type="entry name" value="FAD-binding/transporter-associated domain-like"/>
    <property type="match status" value="1"/>
</dbReference>
<reference evidence="8" key="1">
    <citation type="submission" date="2009-11" db="EMBL/GenBank/DDBJ databases">
        <authorList>
            <consortium name="The Broad Institute Genome Sequencing Platform"/>
            <person name="Ward D."/>
            <person name="Feldgarden M."/>
            <person name="Earl A."/>
            <person name="Young S.K."/>
            <person name="Zeng Q."/>
            <person name="Koehrsen M."/>
            <person name="Alvarado L."/>
            <person name="Berlin A."/>
            <person name="Bochicchio J."/>
            <person name="Borenstein D."/>
            <person name="Chapman S.B."/>
            <person name="Chen Z."/>
            <person name="Engels R."/>
            <person name="Freedman E."/>
            <person name="Gellesch M."/>
            <person name="Goldberg J."/>
            <person name="Griggs A."/>
            <person name="Gujja S."/>
            <person name="Heilman E."/>
            <person name="Heiman D."/>
            <person name="Hepburn T."/>
            <person name="Howarth C."/>
            <person name="Jen D."/>
            <person name="Larson L."/>
            <person name="Lewis B."/>
            <person name="Mehta T."/>
            <person name="Park D."/>
            <person name="Pearson M."/>
            <person name="Roberts A."/>
            <person name="Saif S."/>
            <person name="Shea T."/>
            <person name="Shenoy N."/>
            <person name="Sisk P."/>
            <person name="Stolte C."/>
            <person name="Sykes S."/>
            <person name="Thomson T."/>
            <person name="Walk T."/>
            <person name="White J."/>
            <person name="Yandava C."/>
            <person name="Izard J."/>
            <person name="Baranova O.V."/>
            <person name="Blanton J.M."/>
            <person name="Tanner A.C."/>
            <person name="Dewhirst F.E."/>
            <person name="Haas B."/>
            <person name="Nusbaum C."/>
            <person name="Birren B."/>
        </authorList>
    </citation>
    <scope>NUCLEOTIDE SEQUENCE [LARGE SCALE GENOMIC DNA]</scope>
    <source>
        <strain evidence="8">1-1 BBBD Race 1</strain>
    </source>
</reference>
<dbReference type="InterPro" id="IPR036318">
    <property type="entry name" value="FAD-bd_PCMH-like_sf"/>
</dbReference>
<dbReference type="EMBL" id="ADAS02000068">
    <property type="protein sequence ID" value="OAV92174.1"/>
    <property type="molecule type" value="Genomic_DNA"/>
</dbReference>
<evidence type="ECO:0000256" key="3">
    <source>
        <dbReference type="ARBA" id="ARBA00022630"/>
    </source>
</evidence>
<evidence type="ECO:0000313" key="10">
    <source>
        <dbReference type="Proteomes" id="UP000005240"/>
    </source>
</evidence>
<dbReference type="OrthoDB" id="5332616at2759"/>
<reference evidence="9 10" key="3">
    <citation type="journal article" date="2017" name="G3 (Bethesda)">
        <title>Comparative analysis highlights variable genome content of wheat rusts and divergence of the mating loci.</title>
        <authorList>
            <person name="Cuomo C.A."/>
            <person name="Bakkeren G."/>
            <person name="Khalil H.B."/>
            <person name="Panwar V."/>
            <person name="Joly D."/>
            <person name="Linning R."/>
            <person name="Sakthikumar S."/>
            <person name="Song X."/>
            <person name="Adiconis X."/>
            <person name="Fan L."/>
            <person name="Goldberg J.M."/>
            <person name="Levin J.Z."/>
            <person name="Young S."/>
            <person name="Zeng Q."/>
            <person name="Anikster Y."/>
            <person name="Bruce M."/>
            <person name="Wang M."/>
            <person name="Yin C."/>
            <person name="McCallum B."/>
            <person name="Szabo L.J."/>
            <person name="Hulbert S."/>
            <person name="Chen X."/>
            <person name="Fellers J.P."/>
        </authorList>
    </citation>
    <scope>NUCLEOTIDE SEQUENCE</scope>
    <source>
        <strain evidence="9">isolate 1-1 / race 1 (BBBD)</strain>
        <strain evidence="10">Isolate 1-1 / race 1 (BBBD)</strain>
    </source>
</reference>
<dbReference type="InterPro" id="IPR016167">
    <property type="entry name" value="FAD-bd_PCMH_sub1"/>
</dbReference>
<dbReference type="InterPro" id="IPR016166">
    <property type="entry name" value="FAD-bd_PCMH"/>
</dbReference>
<dbReference type="Pfam" id="PF01565">
    <property type="entry name" value="FAD_binding_4"/>
    <property type="match status" value="1"/>
</dbReference>
<dbReference type="PANTHER" id="PTHR43716:SF1">
    <property type="entry name" value="D-2-HYDROXYGLUTARATE DEHYDROGENASE, MITOCHONDRIAL"/>
    <property type="match status" value="1"/>
</dbReference>
<evidence type="ECO:0000313" key="9">
    <source>
        <dbReference type="EnsemblFungi" id="PTTG_03708-t43_1-p1"/>
    </source>
</evidence>
<dbReference type="PANTHER" id="PTHR43716">
    <property type="entry name" value="D-2-HYDROXYGLUTARATE DEHYDROGENASE, MITOCHONDRIAL"/>
    <property type="match status" value="1"/>
</dbReference>
<dbReference type="Gene3D" id="3.30.70.2190">
    <property type="match status" value="1"/>
</dbReference>
<evidence type="ECO:0000313" key="8">
    <source>
        <dbReference type="EMBL" id="OAV92174.1"/>
    </source>
</evidence>
<keyword evidence="10" id="KW-1185">Reference proteome</keyword>
<dbReference type="Proteomes" id="UP000005240">
    <property type="component" value="Unassembled WGS sequence"/>
</dbReference>
<dbReference type="InterPro" id="IPR016164">
    <property type="entry name" value="FAD-linked_Oxase-like_C"/>
</dbReference>
<dbReference type="FunFam" id="3.30.70.2740:FF:000002">
    <property type="entry name" value="D-2-hydroxyglutarate dehydrogenase mitochondrial"/>
    <property type="match status" value="1"/>
</dbReference>
<dbReference type="FunFam" id="3.30.43.10:FF:000011">
    <property type="entry name" value="D-lactate dehydrogenase (Cytochrome)"/>
    <property type="match status" value="1"/>
</dbReference>
<dbReference type="GO" id="GO:0005739">
    <property type="term" value="C:mitochondrion"/>
    <property type="evidence" value="ECO:0007669"/>
    <property type="project" value="TreeGrafter"/>
</dbReference>
<reference evidence="9" key="4">
    <citation type="submission" date="2025-05" db="UniProtKB">
        <authorList>
            <consortium name="EnsemblFungi"/>
        </authorList>
    </citation>
    <scope>IDENTIFICATION</scope>
    <source>
        <strain evidence="9">isolate 1-1 / race 1 (BBBD)</strain>
    </source>
</reference>
<dbReference type="SUPFAM" id="SSF55103">
    <property type="entry name" value="FAD-linked oxidases, C-terminal domain"/>
    <property type="match status" value="1"/>
</dbReference>
<keyword evidence="3" id="KW-0285">Flavoprotein</keyword>
<dbReference type="GO" id="GO:0071949">
    <property type="term" value="F:FAD binding"/>
    <property type="evidence" value="ECO:0007669"/>
    <property type="project" value="InterPro"/>
</dbReference>
<dbReference type="VEuPathDB" id="FungiDB:PTTG_03708"/>
<dbReference type="GO" id="GO:0004458">
    <property type="term" value="F:D-lactate dehydrogenase (cytochrome) activity"/>
    <property type="evidence" value="ECO:0007669"/>
    <property type="project" value="UniProtKB-EC"/>
</dbReference>
<comment type="cofactor">
    <cofactor evidence="1">
        <name>FAD</name>
        <dbReference type="ChEBI" id="CHEBI:57692"/>
    </cofactor>
</comment>
<protein>
    <submittedName>
        <fullName evidence="9">FAD-binding PCMH-type domain-containing protein</fullName>
    </submittedName>
</protein>
<dbReference type="PROSITE" id="PS51387">
    <property type="entry name" value="FAD_PCMH"/>
    <property type="match status" value="1"/>
</dbReference>
<name>A0A180GHX5_PUCT1</name>
<dbReference type="Gene3D" id="3.30.465.10">
    <property type="match status" value="1"/>
</dbReference>
<dbReference type="Gene3D" id="3.30.43.10">
    <property type="entry name" value="Uridine Diphospho-n-acetylenolpyruvylglucosamine Reductase, domain 2"/>
    <property type="match status" value="1"/>
</dbReference>
<keyword evidence="4" id="KW-0274">FAD</keyword>
<evidence type="ECO:0000256" key="5">
    <source>
        <dbReference type="ARBA" id="ARBA00023002"/>
    </source>
</evidence>
<evidence type="ECO:0000256" key="1">
    <source>
        <dbReference type="ARBA" id="ARBA00001974"/>
    </source>
</evidence>
<dbReference type="InterPro" id="IPR051264">
    <property type="entry name" value="FAD-oxidored/transferase_4"/>
</dbReference>
<comment type="similarity">
    <text evidence="2">Belongs to the FAD-binding oxidoreductase/transferase type 4 family.</text>
</comment>
<gene>
    <name evidence="8" type="ORF">PTTG_03708</name>
</gene>
<comment type="catalytic activity">
    <reaction evidence="6">
        <text>(R)-lactate + 2 Fe(III)-[cytochrome c] = 2 Fe(II)-[cytochrome c] + pyruvate + 2 H(+)</text>
        <dbReference type="Rhea" id="RHEA:13521"/>
        <dbReference type="Rhea" id="RHEA-COMP:10350"/>
        <dbReference type="Rhea" id="RHEA-COMP:14399"/>
        <dbReference type="ChEBI" id="CHEBI:15361"/>
        <dbReference type="ChEBI" id="CHEBI:15378"/>
        <dbReference type="ChEBI" id="CHEBI:16004"/>
        <dbReference type="ChEBI" id="CHEBI:29033"/>
        <dbReference type="ChEBI" id="CHEBI:29034"/>
        <dbReference type="EC" id="1.1.2.4"/>
    </reaction>
</comment>
<dbReference type="Gene3D" id="1.10.45.10">
    <property type="entry name" value="Vanillyl-alcohol Oxidase, Chain A, domain 4"/>
    <property type="match status" value="1"/>
</dbReference>
<evidence type="ECO:0000256" key="4">
    <source>
        <dbReference type="ARBA" id="ARBA00022827"/>
    </source>
</evidence>
<evidence type="ECO:0000256" key="2">
    <source>
        <dbReference type="ARBA" id="ARBA00008000"/>
    </source>
</evidence>
<keyword evidence="5" id="KW-0560">Oxidoreductase</keyword>
<dbReference type="AlphaFoldDB" id="A0A180GHX5"/>
<reference evidence="8" key="2">
    <citation type="submission" date="2016-05" db="EMBL/GenBank/DDBJ databases">
        <title>Comparative analysis highlights variable genome content of wheat rusts and divergence of the mating loci.</title>
        <authorList>
            <person name="Cuomo C.A."/>
            <person name="Bakkeren G."/>
            <person name="Szabo L."/>
            <person name="Khalil H."/>
            <person name="Joly D."/>
            <person name="Goldberg J."/>
            <person name="Young S."/>
            <person name="Zeng Q."/>
            <person name="Fellers J."/>
        </authorList>
    </citation>
    <scope>NUCLEOTIDE SEQUENCE [LARGE SCALE GENOMIC DNA]</scope>
    <source>
        <strain evidence="8">1-1 BBBD Race 1</strain>
    </source>
</reference>
<dbReference type="InterPro" id="IPR016171">
    <property type="entry name" value="Vanillyl_alc_oxidase_C-sub2"/>
</dbReference>
<dbReference type="InterPro" id="IPR016169">
    <property type="entry name" value="FAD-bd_PCMH_sub2"/>
</dbReference>
<dbReference type="FunFam" id="1.10.45.10:FF:000001">
    <property type="entry name" value="D-lactate dehydrogenase mitochondrial"/>
    <property type="match status" value="1"/>
</dbReference>